<dbReference type="Proteomes" id="UP001179952">
    <property type="component" value="Unassembled WGS sequence"/>
</dbReference>
<reference evidence="2" key="1">
    <citation type="journal article" date="2023" name="Nat. Commun.">
        <title>Diploid and tetraploid genomes of Acorus and the evolution of monocots.</title>
        <authorList>
            <person name="Ma L."/>
            <person name="Liu K.W."/>
            <person name="Li Z."/>
            <person name="Hsiao Y.Y."/>
            <person name="Qi Y."/>
            <person name="Fu T."/>
            <person name="Tang G.D."/>
            <person name="Zhang D."/>
            <person name="Sun W.H."/>
            <person name="Liu D.K."/>
            <person name="Li Y."/>
            <person name="Chen G.Z."/>
            <person name="Liu X.D."/>
            <person name="Liao X.Y."/>
            <person name="Jiang Y.T."/>
            <person name="Yu X."/>
            <person name="Hao Y."/>
            <person name="Huang J."/>
            <person name="Zhao X.W."/>
            <person name="Ke S."/>
            <person name="Chen Y.Y."/>
            <person name="Wu W.L."/>
            <person name="Hsu J.L."/>
            <person name="Lin Y.F."/>
            <person name="Huang M.D."/>
            <person name="Li C.Y."/>
            <person name="Huang L."/>
            <person name="Wang Z.W."/>
            <person name="Zhao X."/>
            <person name="Zhong W.Y."/>
            <person name="Peng D.H."/>
            <person name="Ahmad S."/>
            <person name="Lan S."/>
            <person name="Zhang J.S."/>
            <person name="Tsai W.C."/>
            <person name="Van de Peer Y."/>
            <person name="Liu Z.J."/>
        </authorList>
    </citation>
    <scope>NUCLEOTIDE SEQUENCE</scope>
    <source>
        <strain evidence="2">SCP</strain>
    </source>
</reference>
<sequence length="192" mass="21557">MGKENQITKVAITSASRYIGGATTNKQANSNKKSAASSKKGKGQHKEEIKEFFRDLEDKGSNPSKSISDHSPMKVVFVLVFSTSPKPFKYFEMWETNPSFKVTVESAWNSEVRGSPLYKLVKKLSVTKLALKQWNKDCFGLVQHKLQKTCDDLLAVQALLHQSPLDASLLSLEKSTRSIYSGSLYQEECFLR</sequence>
<dbReference type="EMBL" id="JAUJYN010000007">
    <property type="protein sequence ID" value="KAK1266596.1"/>
    <property type="molecule type" value="Genomic_DNA"/>
</dbReference>
<keyword evidence="3" id="KW-1185">Reference proteome</keyword>
<evidence type="ECO:0000313" key="2">
    <source>
        <dbReference type="EMBL" id="KAK1266596.1"/>
    </source>
</evidence>
<dbReference type="AlphaFoldDB" id="A0AAV9AQY7"/>
<protein>
    <submittedName>
        <fullName evidence="2">Uncharacterized protein</fullName>
    </submittedName>
</protein>
<feature type="region of interest" description="Disordered" evidence="1">
    <location>
        <begin position="20"/>
        <end position="46"/>
    </location>
</feature>
<feature type="compositionally biased region" description="Low complexity" evidence="1">
    <location>
        <begin position="22"/>
        <end position="38"/>
    </location>
</feature>
<proteinExistence type="predicted"/>
<evidence type="ECO:0000313" key="3">
    <source>
        <dbReference type="Proteomes" id="UP001179952"/>
    </source>
</evidence>
<evidence type="ECO:0000256" key="1">
    <source>
        <dbReference type="SAM" id="MobiDB-lite"/>
    </source>
</evidence>
<accession>A0AAV9AQY7</accession>
<organism evidence="2 3">
    <name type="scientific">Acorus gramineus</name>
    <name type="common">Dwarf sweet flag</name>
    <dbReference type="NCBI Taxonomy" id="55184"/>
    <lineage>
        <taxon>Eukaryota</taxon>
        <taxon>Viridiplantae</taxon>
        <taxon>Streptophyta</taxon>
        <taxon>Embryophyta</taxon>
        <taxon>Tracheophyta</taxon>
        <taxon>Spermatophyta</taxon>
        <taxon>Magnoliopsida</taxon>
        <taxon>Liliopsida</taxon>
        <taxon>Acoraceae</taxon>
        <taxon>Acorus</taxon>
    </lineage>
</organism>
<comment type="caution">
    <text evidence="2">The sequence shown here is derived from an EMBL/GenBank/DDBJ whole genome shotgun (WGS) entry which is preliminary data.</text>
</comment>
<reference evidence="2" key="2">
    <citation type="submission" date="2023-06" db="EMBL/GenBank/DDBJ databases">
        <authorList>
            <person name="Ma L."/>
            <person name="Liu K.-W."/>
            <person name="Li Z."/>
            <person name="Hsiao Y.-Y."/>
            <person name="Qi Y."/>
            <person name="Fu T."/>
            <person name="Tang G."/>
            <person name="Zhang D."/>
            <person name="Sun W.-H."/>
            <person name="Liu D.-K."/>
            <person name="Li Y."/>
            <person name="Chen G.-Z."/>
            <person name="Liu X.-D."/>
            <person name="Liao X.-Y."/>
            <person name="Jiang Y.-T."/>
            <person name="Yu X."/>
            <person name="Hao Y."/>
            <person name="Huang J."/>
            <person name="Zhao X.-W."/>
            <person name="Ke S."/>
            <person name="Chen Y.-Y."/>
            <person name="Wu W.-L."/>
            <person name="Hsu J.-L."/>
            <person name="Lin Y.-F."/>
            <person name="Huang M.-D."/>
            <person name="Li C.-Y."/>
            <person name="Huang L."/>
            <person name="Wang Z.-W."/>
            <person name="Zhao X."/>
            <person name="Zhong W.-Y."/>
            <person name="Peng D.-H."/>
            <person name="Ahmad S."/>
            <person name="Lan S."/>
            <person name="Zhang J.-S."/>
            <person name="Tsai W.-C."/>
            <person name="Van De Peer Y."/>
            <person name="Liu Z.-J."/>
        </authorList>
    </citation>
    <scope>NUCLEOTIDE SEQUENCE</scope>
    <source>
        <strain evidence="2">SCP</strain>
        <tissue evidence="2">Leaves</tissue>
    </source>
</reference>
<name>A0AAV9AQY7_ACOGR</name>
<gene>
    <name evidence="2" type="ORF">QJS04_geneDACA002543</name>
</gene>